<comment type="caution">
    <text evidence="1">The sequence shown here is derived from an EMBL/GenBank/DDBJ whole genome shotgun (WGS) entry which is preliminary data.</text>
</comment>
<gene>
    <name evidence="1" type="ORF">ACFOFO_20745</name>
</gene>
<dbReference type="Proteomes" id="UP001595530">
    <property type="component" value="Unassembled WGS sequence"/>
</dbReference>
<proteinExistence type="predicted"/>
<evidence type="ECO:0008006" key="3">
    <source>
        <dbReference type="Google" id="ProtNLM"/>
    </source>
</evidence>
<organism evidence="1 2">
    <name type="scientific">Undibacterium arcticum</name>
    <dbReference type="NCBI Taxonomy" id="1762892"/>
    <lineage>
        <taxon>Bacteria</taxon>
        <taxon>Pseudomonadati</taxon>
        <taxon>Pseudomonadota</taxon>
        <taxon>Betaproteobacteria</taxon>
        <taxon>Burkholderiales</taxon>
        <taxon>Oxalobacteraceae</taxon>
        <taxon>Undibacterium</taxon>
    </lineage>
</organism>
<sequence length="223" mass="23800">MSDQSAITTLVLKAIETLQPSSTDVARHIADMRAAHPSMSKDGLASKWADQICWRYASEGAVTALPSVIPGLGTVTQIGIEAGAISADLAYMLRCMAGMTIGVGQIYERDTDASFNQDFVRVLGLWCGVLTLGKEATVRVTTKIAIAQFKRVPAEIFKRINQKVGTTIVTKYGAKRGGIAVGRLVPFGVGAVVGGGFNWATMKGFKTAAANYYKSDDSILFEN</sequence>
<evidence type="ECO:0000313" key="1">
    <source>
        <dbReference type="EMBL" id="MFC3110361.1"/>
    </source>
</evidence>
<dbReference type="EMBL" id="JBHRTP010000077">
    <property type="protein sequence ID" value="MFC3110361.1"/>
    <property type="molecule type" value="Genomic_DNA"/>
</dbReference>
<protein>
    <recommendedName>
        <fullName evidence="3">EcsC family protein</fullName>
    </recommendedName>
</protein>
<keyword evidence="2" id="KW-1185">Reference proteome</keyword>
<reference evidence="2" key="1">
    <citation type="journal article" date="2019" name="Int. J. Syst. Evol. Microbiol.">
        <title>The Global Catalogue of Microorganisms (GCM) 10K type strain sequencing project: providing services to taxonomists for standard genome sequencing and annotation.</title>
        <authorList>
            <consortium name="The Broad Institute Genomics Platform"/>
            <consortium name="The Broad Institute Genome Sequencing Center for Infectious Disease"/>
            <person name="Wu L."/>
            <person name="Ma J."/>
        </authorList>
    </citation>
    <scope>NUCLEOTIDE SEQUENCE [LARGE SCALE GENOMIC DNA]</scope>
    <source>
        <strain evidence="2">KCTC 42986</strain>
    </source>
</reference>
<dbReference type="RefSeq" id="WP_390322546.1">
    <property type="nucleotide sequence ID" value="NZ_JBHRTP010000077.1"/>
</dbReference>
<evidence type="ECO:0000313" key="2">
    <source>
        <dbReference type="Proteomes" id="UP001595530"/>
    </source>
</evidence>
<accession>A0ABV7F7Z6</accession>
<name>A0ABV7F7Z6_9BURK</name>